<organism evidence="5 6">
    <name type="scientific">Rhizopogon vesiculosus</name>
    <dbReference type="NCBI Taxonomy" id="180088"/>
    <lineage>
        <taxon>Eukaryota</taxon>
        <taxon>Fungi</taxon>
        <taxon>Dikarya</taxon>
        <taxon>Basidiomycota</taxon>
        <taxon>Agaricomycotina</taxon>
        <taxon>Agaricomycetes</taxon>
        <taxon>Agaricomycetidae</taxon>
        <taxon>Boletales</taxon>
        <taxon>Suillineae</taxon>
        <taxon>Rhizopogonaceae</taxon>
        <taxon>Rhizopogon</taxon>
    </lineage>
</organism>
<evidence type="ECO:0000313" key="5">
    <source>
        <dbReference type="EMBL" id="OJA21467.1"/>
    </source>
</evidence>
<evidence type="ECO:0000313" key="6">
    <source>
        <dbReference type="Proteomes" id="UP000183567"/>
    </source>
</evidence>
<accession>A0A1J8QNL7</accession>
<sequence>MAVTMWLIACTVYERFPHDHHRCNKPQHIDKFPVIALPLVKAPQDETALQTKRTRKVGVTGKYGTRYGASLRKQVKKMEITQHARYTCTFCGKDSVKRTAVGIWHCSSCKKTIAGGAWTVSTTAAATVRSTVRRLREITEA</sequence>
<dbReference type="AlphaFoldDB" id="A0A1J8QNL7"/>
<gene>
    <name evidence="5" type="ORF">AZE42_12530</name>
</gene>
<dbReference type="PANTHER" id="PTHR48129">
    <property type="entry name" value="60S RIBOSOMAL PROTEIN L37A"/>
    <property type="match status" value="1"/>
</dbReference>
<comment type="caution">
    <text evidence="5">The sequence shown here is derived from an EMBL/GenBank/DDBJ whole genome shotgun (WGS) entry which is preliminary data.</text>
</comment>
<name>A0A1J8QNL7_9AGAM</name>
<dbReference type="STRING" id="180088.A0A1J8QNL7"/>
<dbReference type="Proteomes" id="UP000183567">
    <property type="component" value="Unassembled WGS sequence"/>
</dbReference>
<evidence type="ECO:0000256" key="3">
    <source>
        <dbReference type="ARBA" id="ARBA00022980"/>
    </source>
</evidence>
<evidence type="ECO:0000256" key="4">
    <source>
        <dbReference type="ARBA" id="ARBA00023274"/>
    </source>
</evidence>
<keyword evidence="6" id="KW-1185">Reference proteome</keyword>
<evidence type="ECO:0008006" key="7">
    <source>
        <dbReference type="Google" id="ProtNLM"/>
    </source>
</evidence>
<dbReference type="FunFam" id="2.20.25.30:FF:000002">
    <property type="entry name" value="60S ribosomal protein L37a"/>
    <property type="match status" value="1"/>
</dbReference>
<dbReference type="SUPFAM" id="SSF57829">
    <property type="entry name" value="Zn-binding ribosomal proteins"/>
    <property type="match status" value="1"/>
</dbReference>
<comment type="similarity">
    <text evidence="1">Belongs to the eukaryotic ribosomal protein eL43 family.</text>
</comment>
<keyword evidence="2" id="KW-0862">Zinc</keyword>
<dbReference type="Gene3D" id="2.20.25.30">
    <property type="match status" value="1"/>
</dbReference>
<dbReference type="GO" id="GO:0005840">
    <property type="term" value="C:ribosome"/>
    <property type="evidence" value="ECO:0007669"/>
    <property type="project" value="UniProtKB-KW"/>
</dbReference>
<keyword evidence="3" id="KW-0689">Ribosomal protein</keyword>
<dbReference type="Pfam" id="PF01780">
    <property type="entry name" value="Ribosomal_L37ae"/>
    <property type="match status" value="1"/>
</dbReference>
<dbReference type="GO" id="GO:0003735">
    <property type="term" value="F:structural constituent of ribosome"/>
    <property type="evidence" value="ECO:0007669"/>
    <property type="project" value="InterPro"/>
</dbReference>
<dbReference type="GO" id="GO:1990904">
    <property type="term" value="C:ribonucleoprotein complex"/>
    <property type="evidence" value="ECO:0007669"/>
    <property type="project" value="UniProtKB-KW"/>
</dbReference>
<dbReference type="NCBIfam" id="NF003058">
    <property type="entry name" value="PRK03976.1"/>
    <property type="match status" value="1"/>
</dbReference>
<dbReference type="HAMAP" id="MF_00327">
    <property type="entry name" value="Ribosomal_eL43"/>
    <property type="match status" value="1"/>
</dbReference>
<dbReference type="InterPro" id="IPR011332">
    <property type="entry name" value="Ribosomal_zn-bd"/>
</dbReference>
<dbReference type="GO" id="GO:0006412">
    <property type="term" value="P:translation"/>
    <property type="evidence" value="ECO:0007669"/>
    <property type="project" value="InterPro"/>
</dbReference>
<proteinExistence type="inferred from homology"/>
<keyword evidence="4" id="KW-0687">Ribonucleoprotein</keyword>
<dbReference type="NCBIfam" id="TIGR00280">
    <property type="entry name" value="eL43_euk_arch"/>
    <property type="match status" value="1"/>
</dbReference>
<dbReference type="InterPro" id="IPR011331">
    <property type="entry name" value="Ribosomal_eL37/eL43"/>
</dbReference>
<protein>
    <recommendedName>
        <fullName evidence="7">Ribosomal protein L37ae</fullName>
    </recommendedName>
</protein>
<evidence type="ECO:0000256" key="1">
    <source>
        <dbReference type="ARBA" id="ARBA00008672"/>
    </source>
</evidence>
<evidence type="ECO:0000256" key="2">
    <source>
        <dbReference type="ARBA" id="ARBA00022833"/>
    </source>
</evidence>
<reference evidence="5 6" key="1">
    <citation type="submission" date="2016-03" db="EMBL/GenBank/DDBJ databases">
        <title>Comparative genomics of the ectomycorrhizal sister species Rhizopogon vinicolor and Rhizopogon vesiculosus (Basidiomycota: Boletales) reveals a divergence of the mating type B locus.</title>
        <authorList>
            <person name="Mujic A.B."/>
            <person name="Kuo A."/>
            <person name="Tritt A."/>
            <person name="Lipzen A."/>
            <person name="Chen C."/>
            <person name="Johnson J."/>
            <person name="Sharma A."/>
            <person name="Barry K."/>
            <person name="Grigoriev I.V."/>
            <person name="Spatafora J.W."/>
        </authorList>
    </citation>
    <scope>NUCLEOTIDE SEQUENCE [LARGE SCALE GENOMIC DNA]</scope>
    <source>
        <strain evidence="5 6">AM-OR11-056</strain>
    </source>
</reference>
<dbReference type="PANTHER" id="PTHR48129:SF1">
    <property type="entry name" value="LARGE RIBOSOMAL SUBUNIT PROTEIN EL43"/>
    <property type="match status" value="1"/>
</dbReference>
<dbReference type="OrthoDB" id="10258345at2759"/>
<dbReference type="InterPro" id="IPR002674">
    <property type="entry name" value="Ribosomal_eL43"/>
</dbReference>
<dbReference type="EMBL" id="LVVM01000117">
    <property type="protein sequence ID" value="OJA21467.1"/>
    <property type="molecule type" value="Genomic_DNA"/>
</dbReference>
<dbReference type="InterPro" id="IPR050522">
    <property type="entry name" value="Ribosomal_protein_eL43"/>
</dbReference>